<dbReference type="Proteomes" id="UP000235828">
    <property type="component" value="Chromosome A"/>
</dbReference>
<keyword evidence="2" id="KW-1185">Reference proteome</keyword>
<evidence type="ECO:0000313" key="1">
    <source>
        <dbReference type="EMBL" id="SON50109.1"/>
    </source>
</evidence>
<organism evidence="1 2">
    <name type="scientific">Vibrio tapetis subsp. tapetis</name>
    <dbReference type="NCBI Taxonomy" id="1671868"/>
    <lineage>
        <taxon>Bacteria</taxon>
        <taxon>Pseudomonadati</taxon>
        <taxon>Pseudomonadota</taxon>
        <taxon>Gammaproteobacteria</taxon>
        <taxon>Vibrionales</taxon>
        <taxon>Vibrionaceae</taxon>
        <taxon>Vibrio</taxon>
    </lineage>
</organism>
<dbReference type="AlphaFoldDB" id="A0A2N8ZDX0"/>
<dbReference type="EMBL" id="LT960611">
    <property type="protein sequence ID" value="SON50109.1"/>
    <property type="molecule type" value="Genomic_DNA"/>
</dbReference>
<name>A0A2N8ZDX0_9VIBR</name>
<sequence length="77" mass="8767">MLLFNWLGFDMAIYVAPGNKVGRDGGSFQECKMNTTSHTVVTKYGRYCTIRDHELAPPTSTAGRHWLQIYRTPDNTE</sequence>
<gene>
    <name evidence="1" type="ORF">VTAP4600_A2130</name>
</gene>
<proteinExistence type="predicted"/>
<reference evidence="1 2" key="1">
    <citation type="submission" date="2017-10" db="EMBL/GenBank/DDBJ databases">
        <authorList>
            <person name="Banno H."/>
            <person name="Chua N.-H."/>
        </authorList>
    </citation>
    <scope>NUCLEOTIDE SEQUENCE [LARGE SCALE GENOMIC DNA]</scope>
    <source>
        <strain evidence="1">Vibrio tapetis CECT4600</strain>
    </source>
</reference>
<accession>A0A2N8ZDX0</accession>
<evidence type="ECO:0000313" key="2">
    <source>
        <dbReference type="Proteomes" id="UP000235828"/>
    </source>
</evidence>
<dbReference type="KEGG" id="vta:A2130"/>
<protein>
    <submittedName>
        <fullName evidence="1">Uncharacterized protein</fullName>
    </submittedName>
</protein>